<evidence type="ECO:0000256" key="1">
    <source>
        <dbReference type="ARBA" id="ARBA00022448"/>
    </source>
</evidence>
<dbReference type="EMBL" id="AMQM01005043">
    <property type="status" value="NOT_ANNOTATED_CDS"/>
    <property type="molecule type" value="Genomic_DNA"/>
</dbReference>
<evidence type="ECO:0000256" key="8">
    <source>
        <dbReference type="ARBA" id="ARBA00063928"/>
    </source>
</evidence>
<reference evidence="11 13" key="2">
    <citation type="journal article" date="2013" name="Nature">
        <title>Insights into bilaterian evolution from three spiralian genomes.</title>
        <authorList>
            <person name="Simakov O."/>
            <person name="Marletaz F."/>
            <person name="Cho S.J."/>
            <person name="Edsinger-Gonzales E."/>
            <person name="Havlak P."/>
            <person name="Hellsten U."/>
            <person name="Kuo D.H."/>
            <person name="Larsson T."/>
            <person name="Lv J."/>
            <person name="Arendt D."/>
            <person name="Savage R."/>
            <person name="Osoegawa K."/>
            <person name="de Jong P."/>
            <person name="Grimwood J."/>
            <person name="Chapman J.A."/>
            <person name="Shapiro H."/>
            <person name="Aerts A."/>
            <person name="Otillar R.P."/>
            <person name="Terry A.Y."/>
            <person name="Boore J.L."/>
            <person name="Grigoriev I.V."/>
            <person name="Lindberg D.R."/>
            <person name="Seaver E.C."/>
            <person name="Weisblat D.A."/>
            <person name="Putnam N.H."/>
            <person name="Rokhsar D.S."/>
        </authorList>
    </citation>
    <scope>NUCLEOTIDE SEQUENCE</scope>
</reference>
<dbReference type="GO" id="GO:0015031">
    <property type="term" value="P:protein transport"/>
    <property type="evidence" value="ECO:0007669"/>
    <property type="project" value="UniProtKB-KW"/>
</dbReference>
<evidence type="ECO:0000313" key="11">
    <source>
        <dbReference type="EMBL" id="ESO01266.1"/>
    </source>
</evidence>
<dbReference type="PROSITE" id="PS51796">
    <property type="entry name" value="MSS4"/>
    <property type="match status" value="1"/>
</dbReference>
<evidence type="ECO:0000256" key="10">
    <source>
        <dbReference type="ARBA" id="ARBA00075505"/>
    </source>
</evidence>
<evidence type="ECO:0000256" key="6">
    <source>
        <dbReference type="ARBA" id="ARBA00022990"/>
    </source>
</evidence>
<dbReference type="eggNOG" id="KOG4113">
    <property type="taxonomic scope" value="Eukaryota"/>
</dbReference>
<keyword evidence="1" id="KW-0813">Transport</keyword>
<dbReference type="EnsemblMetazoa" id="HelroT81961">
    <property type="protein sequence ID" value="HelroP81961"/>
    <property type="gene ID" value="HelroG81961"/>
</dbReference>
<dbReference type="STRING" id="6412.T1G4L0"/>
<dbReference type="GO" id="GO:0008270">
    <property type="term" value="F:zinc ion binding"/>
    <property type="evidence" value="ECO:0000318"/>
    <property type="project" value="GO_Central"/>
</dbReference>
<dbReference type="InParanoid" id="T1G4L0"/>
<organism evidence="12 13">
    <name type="scientific">Helobdella robusta</name>
    <name type="common">Californian leech</name>
    <dbReference type="NCBI Taxonomy" id="6412"/>
    <lineage>
        <taxon>Eukaryota</taxon>
        <taxon>Metazoa</taxon>
        <taxon>Spiralia</taxon>
        <taxon>Lophotrochozoa</taxon>
        <taxon>Annelida</taxon>
        <taxon>Clitellata</taxon>
        <taxon>Hirudinea</taxon>
        <taxon>Rhynchobdellida</taxon>
        <taxon>Glossiphoniidae</taxon>
        <taxon>Helobdella</taxon>
    </lineage>
</organism>
<dbReference type="PANTHER" id="PTHR13276">
    <property type="entry name" value="GUANINE NUCLEOTIDE EXCHANGE FACTOR MSS4"/>
    <property type="match status" value="1"/>
</dbReference>
<dbReference type="FunCoup" id="T1G4L0">
    <property type="interactions" value="921"/>
</dbReference>
<dbReference type="GeneID" id="20216008"/>
<dbReference type="PANTHER" id="PTHR13276:SF0">
    <property type="entry name" value="GUANINE NUCLEOTIDE EXCHANGE FACTOR MSS4"/>
    <property type="match status" value="1"/>
</dbReference>
<dbReference type="GO" id="GO:0005085">
    <property type="term" value="F:guanyl-nucleotide exchange factor activity"/>
    <property type="evidence" value="ECO:0000318"/>
    <property type="project" value="GO_Central"/>
</dbReference>
<name>T1G4L0_HELRO</name>
<protein>
    <recommendedName>
        <fullName evidence="9">Guanine nucleotide exchange factor MSS4</fullName>
    </recommendedName>
    <alternativeName>
        <fullName evidence="10">Rab-interacting factor</fullName>
    </alternativeName>
</protein>
<dbReference type="GO" id="GO:0016020">
    <property type="term" value="C:membrane"/>
    <property type="evidence" value="ECO:0000318"/>
    <property type="project" value="GO_Central"/>
</dbReference>
<evidence type="ECO:0000313" key="13">
    <source>
        <dbReference type="Proteomes" id="UP000015101"/>
    </source>
</evidence>
<dbReference type="GO" id="GO:0006892">
    <property type="term" value="P:post-Golgi vesicle-mediated transport"/>
    <property type="evidence" value="ECO:0000318"/>
    <property type="project" value="GO_Central"/>
</dbReference>
<keyword evidence="13" id="KW-1185">Reference proteome</keyword>
<dbReference type="OrthoDB" id="30840at2759"/>
<comment type="function">
    <text evidence="7">Guanine-nucleotide-releasing protein that acts on members of the SEC4/YPT1/RAB subfamily. Stimulates GDP release from both YPT1, RAB3A and RAB10, but is less active on these proteins than on the SEC4 protein. Might play a general role in vesicular transport.</text>
</comment>
<dbReference type="EMBL" id="KB096785">
    <property type="protein sequence ID" value="ESO01266.1"/>
    <property type="molecule type" value="Genomic_DNA"/>
</dbReference>
<proteinExistence type="predicted"/>
<dbReference type="SUPFAM" id="SSF51316">
    <property type="entry name" value="Mss4-like"/>
    <property type="match status" value="1"/>
</dbReference>
<evidence type="ECO:0000256" key="3">
    <source>
        <dbReference type="ARBA" id="ARBA00022723"/>
    </source>
</evidence>
<keyword evidence="3" id="KW-0479">Metal-binding</keyword>
<dbReference type="GO" id="GO:0007264">
    <property type="term" value="P:small GTPase-mediated signal transduction"/>
    <property type="evidence" value="ECO:0007669"/>
    <property type="project" value="InterPro"/>
</dbReference>
<keyword evidence="2" id="KW-0344">Guanine-nucleotide releasing factor</keyword>
<accession>T1G4L0</accession>
<dbReference type="OMA" id="FLPHMKV"/>
<keyword evidence="5" id="KW-0653">Protein transport</keyword>
<reference evidence="12" key="3">
    <citation type="submission" date="2015-06" db="UniProtKB">
        <authorList>
            <consortium name="EnsemblMetazoa"/>
        </authorList>
    </citation>
    <scope>IDENTIFICATION</scope>
</reference>
<dbReference type="InterPro" id="IPR011057">
    <property type="entry name" value="Mss4-like_sf"/>
</dbReference>
<evidence type="ECO:0000313" key="12">
    <source>
        <dbReference type="EnsemblMetazoa" id="HelroP81961"/>
    </source>
</evidence>
<gene>
    <name evidence="12" type="primary">20216008</name>
    <name evidence="11" type="ORF">HELRODRAFT_81961</name>
</gene>
<dbReference type="RefSeq" id="XP_009020502.1">
    <property type="nucleotide sequence ID" value="XM_009022254.1"/>
</dbReference>
<dbReference type="Gene3D" id="2.170.150.10">
    <property type="entry name" value="Metal Binding Protein, Guanine Nucleotide Exchange Factor, Chain A"/>
    <property type="match status" value="1"/>
</dbReference>
<evidence type="ECO:0000256" key="4">
    <source>
        <dbReference type="ARBA" id="ARBA00022833"/>
    </source>
</evidence>
<dbReference type="AlphaFoldDB" id="T1G4L0"/>
<dbReference type="KEGG" id="hro:HELRODRAFT_81961"/>
<dbReference type="Proteomes" id="UP000015101">
    <property type="component" value="Unassembled WGS sequence"/>
</dbReference>
<evidence type="ECO:0000256" key="2">
    <source>
        <dbReference type="ARBA" id="ARBA00022658"/>
    </source>
</evidence>
<dbReference type="GO" id="GO:0005829">
    <property type="term" value="C:cytosol"/>
    <property type="evidence" value="ECO:0000318"/>
    <property type="project" value="GO_Central"/>
</dbReference>
<dbReference type="FunFam" id="2.170.150.10:FF:000004">
    <property type="entry name" value="Guanine nucleotide exchange factor MSS4"/>
    <property type="match status" value="1"/>
</dbReference>
<evidence type="ECO:0000256" key="5">
    <source>
        <dbReference type="ARBA" id="ARBA00022927"/>
    </source>
</evidence>
<evidence type="ECO:0000256" key="7">
    <source>
        <dbReference type="ARBA" id="ARBA00060031"/>
    </source>
</evidence>
<sequence length="136" mass="15528">MDDDNKLLHLRENSLPNLPDEIKVLIENGKNSSKILCERCKCIILRPNTATFAIKEFSLPIMKKKSADEPDTNCDLITECWKVENMYAFENIGFSYLVDTTKYLTCADCEIGPVGWHDVTAPNEFFIALSRVVHEQ</sequence>
<dbReference type="InterPro" id="IPR011323">
    <property type="entry name" value="Mss4/transl-control_tumour"/>
</dbReference>
<dbReference type="Pfam" id="PF04421">
    <property type="entry name" value="Mss4"/>
    <property type="match status" value="1"/>
</dbReference>
<keyword evidence="6" id="KW-0007">Acetylation</keyword>
<comment type="subunit">
    <text evidence="8">Interacts with RAB8A.</text>
</comment>
<dbReference type="HOGENOM" id="CLU_132754_0_0_1"/>
<evidence type="ECO:0000256" key="9">
    <source>
        <dbReference type="ARBA" id="ARBA00069715"/>
    </source>
</evidence>
<keyword evidence="4" id="KW-0862">Zinc</keyword>
<reference evidence="13" key="1">
    <citation type="submission" date="2012-12" db="EMBL/GenBank/DDBJ databases">
        <authorList>
            <person name="Hellsten U."/>
            <person name="Grimwood J."/>
            <person name="Chapman J.A."/>
            <person name="Shapiro H."/>
            <person name="Aerts A."/>
            <person name="Otillar R.P."/>
            <person name="Terry A.Y."/>
            <person name="Boore J.L."/>
            <person name="Simakov O."/>
            <person name="Marletaz F."/>
            <person name="Cho S.-J."/>
            <person name="Edsinger-Gonzales E."/>
            <person name="Havlak P."/>
            <person name="Kuo D.-H."/>
            <person name="Larsson T."/>
            <person name="Lv J."/>
            <person name="Arendt D."/>
            <person name="Savage R."/>
            <person name="Osoegawa K."/>
            <person name="de Jong P."/>
            <person name="Lindberg D.R."/>
            <person name="Seaver E.C."/>
            <person name="Weisblat D.A."/>
            <person name="Putnam N.H."/>
            <person name="Grigoriev I.V."/>
            <person name="Rokhsar D.S."/>
        </authorList>
    </citation>
    <scope>NUCLEOTIDE SEQUENCE</scope>
</reference>
<dbReference type="InterPro" id="IPR007515">
    <property type="entry name" value="Mss4"/>
</dbReference>
<dbReference type="CTD" id="20216008"/>